<dbReference type="OrthoDB" id="6687905at2"/>
<evidence type="ECO:0008006" key="3">
    <source>
        <dbReference type="Google" id="ProtNLM"/>
    </source>
</evidence>
<gene>
    <name evidence="1" type="ORF">KY46_03745</name>
</gene>
<keyword evidence="2" id="KW-1185">Reference proteome</keyword>
<organism evidence="1 2">
    <name type="scientific">Photobacterium halotolerans</name>
    <dbReference type="NCBI Taxonomy" id="265726"/>
    <lineage>
        <taxon>Bacteria</taxon>
        <taxon>Pseudomonadati</taxon>
        <taxon>Pseudomonadota</taxon>
        <taxon>Gammaproteobacteria</taxon>
        <taxon>Vibrionales</taxon>
        <taxon>Vibrionaceae</taxon>
        <taxon>Photobacterium</taxon>
    </lineage>
</organism>
<comment type="caution">
    <text evidence="1">The sequence shown here is derived from an EMBL/GenBank/DDBJ whole genome shotgun (WGS) entry which is preliminary data.</text>
</comment>
<dbReference type="InterPro" id="IPR021334">
    <property type="entry name" value="DUF2947"/>
</dbReference>
<protein>
    <recommendedName>
        <fullName evidence="3">DUF2947 domain-containing protein</fullName>
    </recommendedName>
</protein>
<evidence type="ECO:0000313" key="1">
    <source>
        <dbReference type="EMBL" id="KKD01224.1"/>
    </source>
</evidence>
<sequence length="158" mass="18552">MHYIDINTYTRKWIFTHASMPVPAEDLAQIQPLTQARSATLWREFISSQSPDSDHFGKGDWAAEDKNWTETVEWQAAWDDDEPALPEALADFLDWEDNTPVYFCYEKYNLIETTWAVFKRNWKNFLFFDDGPLLIARKKTQAVWFHSNGTCKIGHRNA</sequence>
<dbReference type="RefSeq" id="WP_046219594.1">
    <property type="nucleotide sequence ID" value="NZ_JWYV01000002.1"/>
</dbReference>
<dbReference type="AlphaFoldDB" id="A0A0F5VGI0"/>
<accession>A0A0F5VGI0</accession>
<name>A0A0F5VGI0_9GAMM</name>
<dbReference type="Proteomes" id="UP000033633">
    <property type="component" value="Unassembled WGS sequence"/>
</dbReference>
<dbReference type="EMBL" id="JWYV01000002">
    <property type="protein sequence ID" value="KKD01224.1"/>
    <property type="molecule type" value="Genomic_DNA"/>
</dbReference>
<proteinExistence type="predicted"/>
<dbReference type="STRING" id="265726.KY46_03745"/>
<dbReference type="Pfam" id="PF11163">
    <property type="entry name" value="DUF2947"/>
    <property type="match status" value="1"/>
</dbReference>
<dbReference type="PATRIC" id="fig|265726.11.peg.2099"/>
<reference evidence="1 2" key="1">
    <citation type="submission" date="2014-12" db="EMBL/GenBank/DDBJ databases">
        <title>Mercury Reductase activity and rhizosphere competence traits in the genome of root associated Photobacterium halotolerans MELD1.</title>
        <authorList>
            <person name="Mathew D.C."/>
            <person name="Huang C.-C."/>
        </authorList>
    </citation>
    <scope>NUCLEOTIDE SEQUENCE [LARGE SCALE GENOMIC DNA]</scope>
    <source>
        <strain evidence="1 2">MELD1</strain>
    </source>
</reference>
<evidence type="ECO:0000313" key="2">
    <source>
        <dbReference type="Proteomes" id="UP000033633"/>
    </source>
</evidence>